<protein>
    <recommendedName>
        <fullName evidence="3">N-terminal acetyltransferase B complex subunit MDM20 homolog</fullName>
    </recommendedName>
</protein>
<dbReference type="PANTHER" id="PTHR22767:SF3">
    <property type="entry name" value="N-ALPHA-ACETYLTRANSFERASE 25, NATB AUXILIARY SUBUNIT"/>
    <property type="match status" value="1"/>
</dbReference>
<comment type="similarity">
    <text evidence="1">Belongs to the MDM20/NAA25 family.</text>
</comment>
<dbReference type="InterPro" id="IPR011990">
    <property type="entry name" value="TPR-like_helical_dom_sf"/>
</dbReference>
<dbReference type="PANTHER" id="PTHR22767">
    <property type="entry name" value="N-TERMINAL ACETYLTRANSFERASE-RELATED"/>
    <property type="match status" value="1"/>
</dbReference>
<sequence length="1000" mass="115528">MSGGPNAETWVRERRLRPIYELLDSGNNKKVIAEVDRVMKKNPTFTCAKVLKALALIRMNKTNEARGILKPVLKEVPTDDGTIQALSICYRELDEPITLCNILEAACKKEQSEELLTHCFMAQVRTNEYSKQHLTAINLYKAYTKPTYFGWAVASLLIKAEKLQDDSARISVPLAERMLSKFIKEQKNQVEDNILILYLETLKKQKKWEEVLKVLKDHGYPQPTTIWNNDYFYEAYTQAMIELDRKTCLYEYLHACYMKNMDEYHLIERIITLFKNDDEGKESVKTLMGDIRVKYPSYVVALADLLYCKDHSKDDDWNIRIREDLQMACTYGAEKPSFYSDIVSYVYQFKVGTFKSEFLDFLGPNVEPVAEYDSVGKIIRDVNYELLDRELDPDNSPIKRMERAHRCLEKYFIGESVVSSFRSDENLRTKEADYHDMFLVIAASTLMAKYDEDVNDFEGVLQKVKSSEQNFVTQSGYKNRATKEKIIEIDNDNIRESYKSLSVEGLSLQEPQEPYILTDEHYLLTAAILLMEFGLKQCPYNHSLRILLIKAYNRIGAVDRACKVAQGLDIKHIQYDSLGYMIIWKMLRGGMYQEVTKMLTIAENVYTNYKRESMEHVITTYKYGTFTKIPEFMAFREMLLNSCQYYMVAVEKRFLEYYFASPSDFTQIAKTIQNDISREEVFDRTSAFSDNRDFTVFQFLESEPRLETLKEASCTTDVLNLKTRNALMFAITDLIILVDHPEFVSIAESRIKLIDESINVVKTNMENMSQLNNRYNDVPNFDGIWPAMDSIVVECLSVLLELISGVRKAILKVEITPLVTMKNSVSGSWKSLMKRLHQDLKNLNILTIGRCIESVHHVTETLTLACILFNVCIKVIKKQTDARNTRKKKKAASAADGSASKKKHFESLWDAISSLREHIQHIQTSVNRTMPYKWTTVEQSWEGLLGENFKIEVFSKFFGVVHSGIADSYTKQLDQFIRVIDNNTKLISLMEKEIVGLSTA</sequence>
<name>A0ABP1RL75_9HEXA</name>
<evidence type="ECO:0000256" key="1">
    <source>
        <dbReference type="ARBA" id="ARBA00006298"/>
    </source>
</evidence>
<dbReference type="InterPro" id="IPR019183">
    <property type="entry name" value="NAA25_NatB_aux_su"/>
</dbReference>
<dbReference type="SUPFAM" id="SSF48452">
    <property type="entry name" value="TPR-like"/>
    <property type="match status" value="1"/>
</dbReference>
<evidence type="ECO:0000313" key="5">
    <source>
        <dbReference type="Proteomes" id="UP001642540"/>
    </source>
</evidence>
<dbReference type="EMBL" id="CAXLJM020000078">
    <property type="protein sequence ID" value="CAL8129828.1"/>
    <property type="molecule type" value="Genomic_DNA"/>
</dbReference>
<keyword evidence="5" id="KW-1185">Reference proteome</keyword>
<gene>
    <name evidence="4" type="ORF">ODALV1_LOCUS23454</name>
</gene>
<reference evidence="4 5" key="1">
    <citation type="submission" date="2024-08" db="EMBL/GenBank/DDBJ databases">
        <authorList>
            <person name="Cucini C."/>
            <person name="Frati F."/>
        </authorList>
    </citation>
    <scope>NUCLEOTIDE SEQUENCE [LARGE SCALE GENOMIC DNA]</scope>
</reference>
<dbReference type="Proteomes" id="UP001642540">
    <property type="component" value="Unassembled WGS sequence"/>
</dbReference>
<keyword evidence="2" id="KW-0802">TPR repeat</keyword>
<evidence type="ECO:0000256" key="3">
    <source>
        <dbReference type="ARBA" id="ARBA00029872"/>
    </source>
</evidence>
<comment type="caution">
    <text evidence="4">The sequence shown here is derived from an EMBL/GenBank/DDBJ whole genome shotgun (WGS) entry which is preliminary data.</text>
</comment>
<evidence type="ECO:0000313" key="4">
    <source>
        <dbReference type="EMBL" id="CAL8129828.1"/>
    </source>
</evidence>
<dbReference type="Gene3D" id="1.25.40.1040">
    <property type="match status" value="1"/>
</dbReference>
<proteinExistence type="inferred from homology"/>
<dbReference type="Pfam" id="PF09797">
    <property type="entry name" value="NatB_MDM20"/>
    <property type="match status" value="1"/>
</dbReference>
<accession>A0ABP1RL75</accession>
<organism evidence="4 5">
    <name type="scientific">Orchesella dallaii</name>
    <dbReference type="NCBI Taxonomy" id="48710"/>
    <lineage>
        <taxon>Eukaryota</taxon>
        <taxon>Metazoa</taxon>
        <taxon>Ecdysozoa</taxon>
        <taxon>Arthropoda</taxon>
        <taxon>Hexapoda</taxon>
        <taxon>Collembola</taxon>
        <taxon>Entomobryomorpha</taxon>
        <taxon>Entomobryoidea</taxon>
        <taxon>Orchesellidae</taxon>
        <taxon>Orchesellinae</taxon>
        <taxon>Orchesella</taxon>
    </lineage>
</organism>
<evidence type="ECO:0000256" key="2">
    <source>
        <dbReference type="ARBA" id="ARBA00022803"/>
    </source>
</evidence>